<dbReference type="InterPro" id="IPR036388">
    <property type="entry name" value="WH-like_DNA-bd_sf"/>
</dbReference>
<dbReference type="AlphaFoldDB" id="A0AAV6ID72"/>
<evidence type="ECO:0000313" key="1">
    <source>
        <dbReference type="EMBL" id="KAG5525755.1"/>
    </source>
</evidence>
<dbReference type="Proteomes" id="UP000823749">
    <property type="component" value="Chromosome 11"/>
</dbReference>
<proteinExistence type="predicted"/>
<organism evidence="1 2">
    <name type="scientific">Rhododendron griersonianum</name>
    <dbReference type="NCBI Taxonomy" id="479676"/>
    <lineage>
        <taxon>Eukaryota</taxon>
        <taxon>Viridiplantae</taxon>
        <taxon>Streptophyta</taxon>
        <taxon>Embryophyta</taxon>
        <taxon>Tracheophyta</taxon>
        <taxon>Spermatophyta</taxon>
        <taxon>Magnoliopsida</taxon>
        <taxon>eudicotyledons</taxon>
        <taxon>Gunneridae</taxon>
        <taxon>Pentapetalae</taxon>
        <taxon>asterids</taxon>
        <taxon>Ericales</taxon>
        <taxon>Ericaceae</taxon>
        <taxon>Ericoideae</taxon>
        <taxon>Rhodoreae</taxon>
        <taxon>Rhododendron</taxon>
    </lineage>
</organism>
<sequence>MWPSHGGKGIKEMYELLRFSFDDLGDDRYKKCFLYGALYPEDSDINIDSFVGVWEAEDLLGNGNDNDARKVRVVFGDLISIESPKECVIA</sequence>
<dbReference type="EMBL" id="JACTNZ010000011">
    <property type="protein sequence ID" value="KAG5525755.1"/>
    <property type="molecule type" value="Genomic_DNA"/>
</dbReference>
<reference evidence="1" key="1">
    <citation type="submission" date="2020-08" db="EMBL/GenBank/DDBJ databases">
        <title>Plant Genome Project.</title>
        <authorList>
            <person name="Zhang R.-G."/>
        </authorList>
    </citation>
    <scope>NUCLEOTIDE SEQUENCE</scope>
    <source>
        <strain evidence="1">WSP0</strain>
        <tissue evidence="1">Leaf</tissue>
    </source>
</reference>
<accession>A0AAV6ID72</accession>
<name>A0AAV6ID72_9ERIC</name>
<protein>
    <submittedName>
        <fullName evidence="1">Uncharacterized protein</fullName>
    </submittedName>
</protein>
<dbReference type="Gene3D" id="1.10.10.10">
    <property type="entry name" value="Winged helix-like DNA-binding domain superfamily/Winged helix DNA-binding domain"/>
    <property type="match status" value="1"/>
</dbReference>
<evidence type="ECO:0000313" key="2">
    <source>
        <dbReference type="Proteomes" id="UP000823749"/>
    </source>
</evidence>
<gene>
    <name evidence="1" type="ORF">RHGRI_032145</name>
</gene>
<comment type="caution">
    <text evidence="1">The sequence shown here is derived from an EMBL/GenBank/DDBJ whole genome shotgun (WGS) entry which is preliminary data.</text>
</comment>
<keyword evidence="2" id="KW-1185">Reference proteome</keyword>